<evidence type="ECO:0000256" key="13">
    <source>
        <dbReference type="ARBA" id="ARBA00023201"/>
    </source>
</evidence>
<dbReference type="InterPro" id="IPR004841">
    <property type="entry name" value="AA-permease/SLC12A_dom"/>
</dbReference>
<feature type="region of interest" description="Disordered" evidence="15">
    <location>
        <begin position="914"/>
        <end position="939"/>
    </location>
</feature>
<feature type="non-terminal residue" evidence="20">
    <location>
        <position position="1"/>
    </location>
</feature>
<evidence type="ECO:0000256" key="10">
    <source>
        <dbReference type="ARBA" id="ARBA00023065"/>
    </source>
</evidence>
<comment type="subcellular location">
    <subcellularLocation>
        <location evidence="1">Cell membrane</location>
        <topology evidence="1">Multi-pass membrane protein</topology>
    </subcellularLocation>
</comment>
<dbReference type="AlphaFoldDB" id="A0A8X8BY92"/>
<comment type="caution">
    <text evidence="20">The sequence shown here is derived from an EMBL/GenBank/DDBJ whole genome shotgun (WGS) entry which is preliminary data.</text>
</comment>
<evidence type="ECO:0000259" key="17">
    <source>
        <dbReference type="Pfam" id="PF00324"/>
    </source>
</evidence>
<keyword evidence="14" id="KW-0868">Chloride</keyword>
<feature type="region of interest" description="Disordered" evidence="15">
    <location>
        <begin position="107"/>
        <end position="135"/>
    </location>
</feature>
<feature type="domain" description="Amino acid permease N-terminal" evidence="19">
    <location>
        <begin position="53"/>
        <end position="123"/>
    </location>
</feature>
<accession>A0A8X8BY92</accession>
<evidence type="ECO:0000256" key="3">
    <source>
        <dbReference type="ARBA" id="ARBA00019359"/>
    </source>
</evidence>
<sequence length="939" mass="104552">MADLTVPEITIDPPLAHGRFTISTLISADDSAKYQYAQSDSSTYEMSSPDSPTHTNTFSMRTFGYNTMDAVPKYDYYTNTQGPGRSRTHRPSLAQLHTFSQDEVLPPVYENTDSADGEAKKDGEDEQSEEKPSGEPVRFGWIKGVMIRCMLNIWGVILYLRLPWITAQAGIGLTWIIIIMSSCITGITGLSTSAIATNGKVKGGGTYFLISRSLGPELGGSIGLIFAFANAVAVAMHTVGFAETVRDLLKEYDSTIVDPTNDIRIVGVITVTCLLGISLAGMEWEAKAQILFFIVIMVSFANYIVGTLIPASPEKQAKGFFSYRGKWGYMLILFEDCRVVAMPEKEGNVTDIFAENFVPKWRGPDGSFFGMFSIFFPSATGILAGANISGDLKDPTVAIPKGTMMSIFWTTVSYLVISATIGSCVIRDASGNLNDTLLAPSTDCVGLGCDYGWNFTDCAKQENCQYGLINYYQCLCKDNLYPLIGFFGKGYGRNDEPIRGYLLTYFIAVGFILIAELNTIAPIISNFFLCSYALINFSCFHASITNSPGWRPSFKYYSKWASLFGAIVSVIIMFLLTWWAALIAIGIVIFLLCYVLYKKPEVNWGSSVQAGSYNMALSYSVGLNEVDEHIKNYRPQCLVLTGPPNFRPAVVDFVGTFTKHLSLMICGNVIISSQNEKLHELNSGGGHIKWLNKRKIKAFYNSVVAEDLRTGVQMLMQASGLGKIKPNVLVMGFKKNWQTAHPNTIESYIGIIQLIALLSKFRLGFHDVQVLPDINQKPRPEHVKRFEDLLGPYRLNDGFKDEATIREMKKEFPWKISDEEVQKNKAKSLRQIRLNEILLDYSRDAAVIAILIHCTLKALPKHVETPQRRCNTPLQFPLAAPRNPDRDVPRDCNSQLALRVFVWESPKWDVATMCTGGTHNPDQQTSSDPLTKPHLWERY</sequence>
<evidence type="ECO:0000259" key="18">
    <source>
        <dbReference type="Pfam" id="PF03522"/>
    </source>
</evidence>
<dbReference type="GO" id="GO:0055078">
    <property type="term" value="P:sodium ion homeostasis"/>
    <property type="evidence" value="ECO:0007669"/>
    <property type="project" value="TreeGrafter"/>
</dbReference>
<evidence type="ECO:0000256" key="12">
    <source>
        <dbReference type="ARBA" id="ARBA00023180"/>
    </source>
</evidence>
<keyword evidence="9" id="KW-0915">Sodium</keyword>
<dbReference type="PANTHER" id="PTHR11827">
    <property type="entry name" value="SOLUTE CARRIER FAMILY 12, CATION COTRANSPORTERS"/>
    <property type="match status" value="1"/>
</dbReference>
<feature type="transmembrane region" description="Helical" evidence="16">
    <location>
        <begin position="218"/>
        <end position="242"/>
    </location>
</feature>
<name>A0A8X8BY92_POLSE</name>
<evidence type="ECO:0000256" key="8">
    <source>
        <dbReference type="ARBA" id="ARBA00022989"/>
    </source>
</evidence>
<evidence type="ECO:0000259" key="19">
    <source>
        <dbReference type="Pfam" id="PF08403"/>
    </source>
</evidence>
<keyword evidence="12" id="KW-0325">Glycoprotein</keyword>
<dbReference type="Pfam" id="PF00324">
    <property type="entry name" value="AA_permease"/>
    <property type="match status" value="2"/>
</dbReference>
<dbReference type="GO" id="GO:0055064">
    <property type="term" value="P:chloride ion homeostasis"/>
    <property type="evidence" value="ECO:0007669"/>
    <property type="project" value="TreeGrafter"/>
</dbReference>
<feature type="transmembrane region" description="Helical" evidence="16">
    <location>
        <begin position="263"/>
        <end position="282"/>
    </location>
</feature>
<dbReference type="PANTHER" id="PTHR11827:SF9">
    <property type="entry name" value="SOLUTE CARRIER FAMILY 12 MEMBER 3"/>
    <property type="match status" value="1"/>
</dbReference>
<reference evidence="20 21" key="1">
    <citation type="journal article" date="2021" name="Cell">
        <title>Tracing the genetic footprints of vertebrate landing in non-teleost ray-finned fishes.</title>
        <authorList>
            <person name="Bi X."/>
            <person name="Wang K."/>
            <person name="Yang L."/>
            <person name="Pan H."/>
            <person name="Jiang H."/>
            <person name="Wei Q."/>
            <person name="Fang M."/>
            <person name="Yu H."/>
            <person name="Zhu C."/>
            <person name="Cai Y."/>
            <person name="He Y."/>
            <person name="Gan X."/>
            <person name="Zeng H."/>
            <person name="Yu D."/>
            <person name="Zhu Y."/>
            <person name="Jiang H."/>
            <person name="Qiu Q."/>
            <person name="Yang H."/>
            <person name="Zhang Y.E."/>
            <person name="Wang W."/>
            <person name="Zhu M."/>
            <person name="He S."/>
            <person name="Zhang G."/>
        </authorList>
    </citation>
    <scope>NUCLEOTIDE SEQUENCE [LARGE SCALE GENOMIC DNA]</scope>
    <source>
        <strain evidence="20">Bchr_013</strain>
    </source>
</reference>
<evidence type="ECO:0000256" key="1">
    <source>
        <dbReference type="ARBA" id="ARBA00004651"/>
    </source>
</evidence>
<dbReference type="Pfam" id="PF08403">
    <property type="entry name" value="AA_permease_N"/>
    <property type="match status" value="1"/>
</dbReference>
<feature type="compositionally biased region" description="Basic and acidic residues" evidence="15">
    <location>
        <begin position="117"/>
        <end position="133"/>
    </location>
</feature>
<evidence type="ECO:0000256" key="15">
    <source>
        <dbReference type="SAM" id="MobiDB-lite"/>
    </source>
</evidence>
<evidence type="ECO:0000313" key="20">
    <source>
        <dbReference type="EMBL" id="KAG2470056.1"/>
    </source>
</evidence>
<feature type="domain" description="SLC12A transporter C-terminal" evidence="18">
    <location>
        <begin position="647"/>
        <end position="753"/>
    </location>
</feature>
<dbReference type="InterPro" id="IPR004842">
    <property type="entry name" value="SLC12A_fam"/>
</dbReference>
<proteinExistence type="inferred from homology"/>
<feature type="non-terminal residue" evidence="20">
    <location>
        <position position="939"/>
    </location>
</feature>
<evidence type="ECO:0000313" key="21">
    <source>
        <dbReference type="Proteomes" id="UP000886611"/>
    </source>
</evidence>
<dbReference type="GO" id="GO:0055075">
    <property type="term" value="P:potassium ion homeostasis"/>
    <property type="evidence" value="ECO:0007669"/>
    <property type="project" value="TreeGrafter"/>
</dbReference>
<dbReference type="GO" id="GO:1990573">
    <property type="term" value="P:potassium ion import across plasma membrane"/>
    <property type="evidence" value="ECO:0007669"/>
    <property type="project" value="TreeGrafter"/>
</dbReference>
<protein>
    <recommendedName>
        <fullName evidence="3">Solute carrier family 12 member 9</fullName>
    </recommendedName>
</protein>
<evidence type="ECO:0000256" key="4">
    <source>
        <dbReference type="ARBA" id="ARBA00022448"/>
    </source>
</evidence>
<feature type="transmembrane region" description="Helical" evidence="16">
    <location>
        <begin position="498"/>
        <end position="517"/>
    </location>
</feature>
<feature type="transmembrane region" description="Helical" evidence="16">
    <location>
        <begin position="288"/>
        <end position="309"/>
    </location>
</feature>
<comment type="similarity">
    <text evidence="2">Belongs to the SLC12A transporter family.</text>
</comment>
<evidence type="ECO:0000256" key="2">
    <source>
        <dbReference type="ARBA" id="ARBA00010593"/>
    </source>
</evidence>
<keyword evidence="10" id="KW-0406">Ion transport</keyword>
<keyword evidence="5" id="KW-1003">Cell membrane</keyword>
<feature type="transmembrane region" description="Helical" evidence="16">
    <location>
        <begin position="406"/>
        <end position="426"/>
    </location>
</feature>
<dbReference type="GO" id="GO:0006884">
    <property type="term" value="P:cell volume homeostasis"/>
    <property type="evidence" value="ECO:0007669"/>
    <property type="project" value="TreeGrafter"/>
</dbReference>
<organism evidence="20 21">
    <name type="scientific">Polypterus senegalus</name>
    <name type="common">Senegal bichir</name>
    <dbReference type="NCBI Taxonomy" id="55291"/>
    <lineage>
        <taxon>Eukaryota</taxon>
        <taxon>Metazoa</taxon>
        <taxon>Chordata</taxon>
        <taxon>Craniata</taxon>
        <taxon>Vertebrata</taxon>
        <taxon>Euteleostomi</taxon>
        <taxon>Actinopterygii</taxon>
        <taxon>Polypteriformes</taxon>
        <taxon>Polypteridae</taxon>
        <taxon>Polypterus</taxon>
    </lineage>
</organism>
<evidence type="ECO:0000256" key="7">
    <source>
        <dbReference type="ARBA" id="ARBA00022847"/>
    </source>
</evidence>
<dbReference type="InterPro" id="IPR002948">
    <property type="entry name" value="SLC12A3"/>
</dbReference>
<dbReference type="Pfam" id="PF03522">
    <property type="entry name" value="SLC12"/>
    <property type="match status" value="1"/>
</dbReference>
<evidence type="ECO:0000256" key="5">
    <source>
        <dbReference type="ARBA" id="ARBA00022475"/>
    </source>
</evidence>
<keyword evidence="21" id="KW-1185">Reference proteome</keyword>
<keyword evidence="8 16" id="KW-1133">Transmembrane helix</keyword>
<feature type="transmembrane region" description="Helical" evidence="16">
    <location>
        <begin position="578"/>
        <end position="597"/>
    </location>
</feature>
<feature type="compositionally biased region" description="Polar residues" evidence="15">
    <location>
        <begin position="915"/>
        <end position="929"/>
    </location>
</feature>
<evidence type="ECO:0000256" key="14">
    <source>
        <dbReference type="ARBA" id="ARBA00023214"/>
    </source>
</evidence>
<dbReference type="InterPro" id="IPR018491">
    <property type="entry name" value="SLC12_C"/>
</dbReference>
<dbReference type="InterPro" id="IPR013612">
    <property type="entry name" value="AA_permease_N"/>
</dbReference>
<evidence type="ECO:0000256" key="9">
    <source>
        <dbReference type="ARBA" id="ARBA00023053"/>
    </source>
</evidence>
<dbReference type="GO" id="GO:0016324">
    <property type="term" value="C:apical plasma membrane"/>
    <property type="evidence" value="ECO:0007669"/>
    <property type="project" value="TreeGrafter"/>
</dbReference>
<keyword evidence="7" id="KW-0769">Symport</keyword>
<dbReference type="GO" id="GO:0008511">
    <property type="term" value="F:sodium:potassium:chloride symporter activity"/>
    <property type="evidence" value="ECO:0007669"/>
    <property type="project" value="TreeGrafter"/>
</dbReference>
<evidence type="ECO:0000256" key="16">
    <source>
        <dbReference type="SAM" id="Phobius"/>
    </source>
</evidence>
<keyword evidence="13" id="KW-0739">Sodium transport</keyword>
<keyword evidence="11 16" id="KW-0472">Membrane</keyword>
<dbReference type="FunFam" id="1.20.1740.10:FF:000013">
    <property type="entry name" value="Solute carrier family 12 member"/>
    <property type="match status" value="1"/>
</dbReference>
<keyword evidence="4" id="KW-0813">Transport</keyword>
<dbReference type="PRINTS" id="PR01230">
    <property type="entry name" value="NACLTRNSPORT"/>
</dbReference>
<feature type="domain" description="Amino acid permease/ SLC12A" evidence="17">
    <location>
        <begin position="472"/>
        <end position="638"/>
    </location>
</feature>
<feature type="transmembrane region" description="Helical" evidence="16">
    <location>
        <begin position="368"/>
        <end position="386"/>
    </location>
</feature>
<gene>
    <name evidence="20" type="primary">Slc12a3_1</name>
    <name evidence="20" type="ORF">GTO96_0022526</name>
</gene>
<dbReference type="Proteomes" id="UP000886611">
    <property type="component" value="Unassembled WGS sequence"/>
</dbReference>
<dbReference type="Gene3D" id="1.20.1740.10">
    <property type="entry name" value="Amino acid/polyamine transporter I"/>
    <property type="match status" value="1"/>
</dbReference>
<feature type="domain" description="Amino acid permease/ SLC12A" evidence="17">
    <location>
        <begin position="144"/>
        <end position="439"/>
    </location>
</feature>
<keyword evidence="6 16" id="KW-0812">Transmembrane</keyword>
<dbReference type="EMBL" id="JAATIS010000147">
    <property type="protein sequence ID" value="KAG2470056.1"/>
    <property type="molecule type" value="Genomic_DNA"/>
</dbReference>
<evidence type="ECO:0000256" key="6">
    <source>
        <dbReference type="ARBA" id="ARBA00022692"/>
    </source>
</evidence>
<evidence type="ECO:0000256" key="11">
    <source>
        <dbReference type="ARBA" id="ARBA00023136"/>
    </source>
</evidence>